<dbReference type="Gene3D" id="1.10.8.870">
    <property type="entry name" value="Alpha-glycerophosphate oxidase, cap domain"/>
    <property type="match status" value="1"/>
</dbReference>
<dbReference type="InterPro" id="IPR038299">
    <property type="entry name" value="DAO_C_sf"/>
</dbReference>
<dbReference type="GO" id="GO:0019563">
    <property type="term" value="P:glycerol catabolic process"/>
    <property type="evidence" value="ECO:0007669"/>
    <property type="project" value="UniProtKB-UniPathway"/>
</dbReference>
<evidence type="ECO:0000259" key="12">
    <source>
        <dbReference type="Pfam" id="PF16901"/>
    </source>
</evidence>
<dbReference type="KEGG" id="plw:D5F53_06920"/>
<dbReference type="GO" id="GO:0046168">
    <property type="term" value="P:glycerol-3-phosphate catabolic process"/>
    <property type="evidence" value="ECO:0007669"/>
    <property type="project" value="TreeGrafter"/>
</dbReference>
<dbReference type="SUPFAM" id="SSF51905">
    <property type="entry name" value="FAD/NAD(P)-binding domain"/>
    <property type="match status" value="1"/>
</dbReference>
<feature type="region of interest" description="Disordered" evidence="10">
    <location>
        <begin position="557"/>
        <end position="589"/>
    </location>
</feature>
<dbReference type="InterPro" id="IPR031656">
    <property type="entry name" value="DAO_C"/>
</dbReference>
<evidence type="ECO:0000256" key="9">
    <source>
        <dbReference type="RuleBase" id="RU361217"/>
    </source>
</evidence>
<comment type="cofactor">
    <cofactor evidence="1 9">
        <name>FAD</name>
        <dbReference type="ChEBI" id="CHEBI:57692"/>
    </cofactor>
</comment>
<evidence type="ECO:0000256" key="8">
    <source>
        <dbReference type="ARBA" id="ARBA00049055"/>
    </source>
</evidence>
<dbReference type="PANTHER" id="PTHR11985:SF35">
    <property type="entry name" value="ANAEROBIC GLYCEROL-3-PHOSPHATE DEHYDROGENASE SUBUNIT A"/>
    <property type="match status" value="1"/>
</dbReference>
<accession>A0A385THC1</accession>
<evidence type="ECO:0000256" key="1">
    <source>
        <dbReference type="ARBA" id="ARBA00001974"/>
    </source>
</evidence>
<dbReference type="Pfam" id="PF01266">
    <property type="entry name" value="DAO"/>
    <property type="match status" value="1"/>
</dbReference>
<organism evidence="13 14">
    <name type="scientific">Paenibacillus lautus</name>
    <name type="common">Bacillus lautus</name>
    <dbReference type="NCBI Taxonomy" id="1401"/>
    <lineage>
        <taxon>Bacteria</taxon>
        <taxon>Bacillati</taxon>
        <taxon>Bacillota</taxon>
        <taxon>Bacilli</taxon>
        <taxon>Bacillales</taxon>
        <taxon>Paenibacillaceae</taxon>
        <taxon>Paenibacillus</taxon>
    </lineage>
</organism>
<evidence type="ECO:0000256" key="5">
    <source>
        <dbReference type="ARBA" id="ARBA00022798"/>
    </source>
</evidence>
<reference evidence="13 14" key="1">
    <citation type="submission" date="2018-09" db="EMBL/GenBank/DDBJ databases">
        <title>Genome Sequence of Paenibacillus lautus Strain E7593-69, Azo Dye-Degrading Bacteria, Isolated from Commercial Tattoo Inks.</title>
        <authorList>
            <person name="Nho S.W."/>
            <person name="Kim S.-J."/>
            <person name="Kweon O."/>
            <person name="Cerniglia C.E."/>
        </authorList>
    </citation>
    <scope>NUCLEOTIDE SEQUENCE [LARGE SCALE GENOMIC DNA]</scope>
    <source>
        <strain evidence="13 14">E7593-69</strain>
    </source>
</reference>
<keyword evidence="4 9" id="KW-0285">Flavoprotein</keyword>
<dbReference type="RefSeq" id="WP_119847081.1">
    <property type="nucleotide sequence ID" value="NZ_CP032412.1"/>
</dbReference>
<dbReference type="SUPFAM" id="SSF54373">
    <property type="entry name" value="FAD-linked reductases, C-terminal domain"/>
    <property type="match status" value="1"/>
</dbReference>
<dbReference type="PANTHER" id="PTHR11985">
    <property type="entry name" value="GLYCEROL-3-PHOSPHATE DEHYDROGENASE"/>
    <property type="match status" value="1"/>
</dbReference>
<evidence type="ECO:0000256" key="4">
    <source>
        <dbReference type="ARBA" id="ARBA00022630"/>
    </source>
</evidence>
<keyword evidence="5" id="KW-0319">Glycerol metabolism</keyword>
<dbReference type="UniPathway" id="UPA00618">
    <property type="reaction ID" value="UER00674"/>
</dbReference>
<dbReference type="GO" id="GO:0004368">
    <property type="term" value="F:glycerol-3-phosphate dehydrogenase (quinone) activity"/>
    <property type="evidence" value="ECO:0007669"/>
    <property type="project" value="UniProtKB-EC"/>
</dbReference>
<dbReference type="Gene3D" id="3.50.50.60">
    <property type="entry name" value="FAD/NAD(P)-binding domain"/>
    <property type="match status" value="1"/>
</dbReference>
<dbReference type="Pfam" id="PF16901">
    <property type="entry name" value="DAO_C"/>
    <property type="match status" value="1"/>
</dbReference>
<dbReference type="AlphaFoldDB" id="A0A385THC1"/>
<comment type="similarity">
    <text evidence="3 9">Belongs to the FAD-dependent glycerol-3-phosphate dehydrogenase family.</text>
</comment>
<dbReference type="InterPro" id="IPR006076">
    <property type="entry name" value="FAD-dep_OxRdtase"/>
</dbReference>
<evidence type="ECO:0000256" key="10">
    <source>
        <dbReference type="SAM" id="MobiDB-lite"/>
    </source>
</evidence>
<keyword evidence="14" id="KW-1185">Reference proteome</keyword>
<dbReference type="EMBL" id="CP032412">
    <property type="protein sequence ID" value="AYB43033.1"/>
    <property type="molecule type" value="Genomic_DNA"/>
</dbReference>
<dbReference type="InterPro" id="IPR000447">
    <property type="entry name" value="G3P_DH_FAD-dep"/>
</dbReference>
<dbReference type="GO" id="GO:0009331">
    <property type="term" value="C:glycerol-3-phosphate dehydrogenase (FAD) complex"/>
    <property type="evidence" value="ECO:0007669"/>
    <property type="project" value="UniProtKB-UniRule"/>
</dbReference>
<feature type="domain" description="Alpha-glycerophosphate oxidase C-terminal" evidence="12">
    <location>
        <begin position="405"/>
        <end position="531"/>
    </location>
</feature>
<dbReference type="PROSITE" id="PS00977">
    <property type="entry name" value="FAD_G3PDH_1"/>
    <property type="match status" value="1"/>
</dbReference>
<dbReference type="InterPro" id="IPR036188">
    <property type="entry name" value="FAD/NAD-bd_sf"/>
</dbReference>
<gene>
    <name evidence="13" type="ORF">D5F53_06920</name>
</gene>
<name>A0A385THC1_PAELA</name>
<sequence>MDTSLSAKMRTRYLQDMSANKLDVLVIGGGITGAGIAWDASCRGMSVGLVEMNDFASGTSGRSTKLIHGGLRYLKQGEIGLVREVGSERALLHRSAPHLVEPIPMLLPIYKKGTYGYFASCVGLYLYDWLAGVKRSERRKMFRRESTLALEPLFRKEGLKGSGYYYEYRTDDARLTVEVVKSARAKGAHIANYAKVQEFIYRGGKVAGAQVEDQLSGETYAIYAKKIINAAGPWVDQVRLKDNSLKGKQLLLTKGVHLVVDHAKLPVRQAAYFDVPGGRMIFAIPREGKTYIGTTDTVYKGAIETPGITEEDRRYLIDAVNHAFPDAGLKPSDIESGWAGLRPLVREEGKGPSEISRKDELFISDSGLITIAGGKLTGFRRMAEKVVNLAARQLQDADGTIYPPCTTDRVPISGGELNGLTYAEAQEKLIKQGESLGIRPDDVRSLMTRYGTDTLELFKRIRAASDKTEAVGFRLLRAEIEYSIECEMTMSAVDFLLRRTGWMLFDRPKTERVIASVMSLMGEYLEWDDEEVDRQWELLQDQLQAAWGVAEGSRMELAAAPTDRENANANDAASEEEAGHPSAMSAMNR</sequence>
<proteinExistence type="inferred from homology"/>
<dbReference type="Gene3D" id="3.30.9.10">
    <property type="entry name" value="D-Amino Acid Oxidase, subunit A, domain 2"/>
    <property type="match status" value="1"/>
</dbReference>
<evidence type="ECO:0000313" key="14">
    <source>
        <dbReference type="Proteomes" id="UP000266552"/>
    </source>
</evidence>
<keyword evidence="7 9" id="KW-0560">Oxidoreductase</keyword>
<feature type="domain" description="FAD dependent oxidoreductase" evidence="11">
    <location>
        <begin position="23"/>
        <end position="348"/>
    </location>
</feature>
<protein>
    <recommendedName>
        <fullName evidence="9">Glycerol-3-phosphate dehydrogenase</fullName>
        <ecNumber evidence="9">1.1.5.3</ecNumber>
    </recommendedName>
</protein>
<evidence type="ECO:0000259" key="11">
    <source>
        <dbReference type="Pfam" id="PF01266"/>
    </source>
</evidence>
<comment type="catalytic activity">
    <reaction evidence="8 9">
        <text>a quinone + sn-glycerol 3-phosphate = dihydroxyacetone phosphate + a quinol</text>
        <dbReference type="Rhea" id="RHEA:18977"/>
        <dbReference type="ChEBI" id="CHEBI:24646"/>
        <dbReference type="ChEBI" id="CHEBI:57597"/>
        <dbReference type="ChEBI" id="CHEBI:57642"/>
        <dbReference type="ChEBI" id="CHEBI:132124"/>
        <dbReference type="EC" id="1.1.5.3"/>
    </reaction>
</comment>
<dbReference type="Proteomes" id="UP000266552">
    <property type="component" value="Chromosome"/>
</dbReference>
<evidence type="ECO:0000313" key="13">
    <source>
        <dbReference type="EMBL" id="AYB43033.1"/>
    </source>
</evidence>
<keyword evidence="6" id="KW-0274">FAD</keyword>
<dbReference type="PRINTS" id="PR01001">
    <property type="entry name" value="FADG3PDH"/>
</dbReference>
<evidence type="ECO:0000256" key="7">
    <source>
        <dbReference type="ARBA" id="ARBA00023002"/>
    </source>
</evidence>
<evidence type="ECO:0000256" key="2">
    <source>
        <dbReference type="ARBA" id="ARBA00004977"/>
    </source>
</evidence>
<dbReference type="EC" id="1.1.5.3" evidence="9"/>
<evidence type="ECO:0000256" key="6">
    <source>
        <dbReference type="ARBA" id="ARBA00022827"/>
    </source>
</evidence>
<evidence type="ECO:0000256" key="3">
    <source>
        <dbReference type="ARBA" id="ARBA00007330"/>
    </source>
</evidence>
<comment type="pathway">
    <text evidence="2">Polyol metabolism; glycerol degradation via glycerol kinase pathway; glycerone phosphate from sn-glycerol 3-phosphate (aerobic route): step 1/1.</text>
</comment>